<dbReference type="InterPro" id="IPR009078">
    <property type="entry name" value="Ferritin-like_SF"/>
</dbReference>
<dbReference type="SUPFAM" id="SSF47240">
    <property type="entry name" value="Ferritin-like"/>
    <property type="match status" value="1"/>
</dbReference>
<dbReference type="GO" id="GO:0012505">
    <property type="term" value="C:endomembrane system"/>
    <property type="evidence" value="ECO:0007669"/>
    <property type="project" value="UniProtKB-SubCell"/>
</dbReference>
<evidence type="ECO:0000256" key="2">
    <source>
        <dbReference type="ARBA" id="ARBA00022692"/>
    </source>
</evidence>
<comment type="subcellular location">
    <subcellularLocation>
        <location evidence="1">Endomembrane system</location>
        <topology evidence="1">Multi-pass membrane protein</topology>
    </subcellularLocation>
</comment>
<reference evidence="6 7" key="1">
    <citation type="submission" date="2012-01" db="EMBL/GenBank/DDBJ databases">
        <title>The Genome Sequence of Odoribacter laneus YIT 12061.</title>
        <authorList>
            <consortium name="The Broad Institute Genome Sequencing Platform"/>
            <person name="Earl A."/>
            <person name="Ward D."/>
            <person name="Feldgarden M."/>
            <person name="Gevers D."/>
            <person name="Morotomi M."/>
            <person name="Young S.K."/>
            <person name="Zeng Q."/>
            <person name="Gargeya S."/>
            <person name="Fitzgerald M."/>
            <person name="Haas B."/>
            <person name="Abouelleil A."/>
            <person name="Alvarado L."/>
            <person name="Arachchi H.M."/>
            <person name="Berlin A."/>
            <person name="Chapman S.B."/>
            <person name="Gearin G."/>
            <person name="Goldberg J."/>
            <person name="Griggs A."/>
            <person name="Gujja S."/>
            <person name="Hansen M."/>
            <person name="Heiman D."/>
            <person name="Howarth C."/>
            <person name="Larimer J."/>
            <person name="Lui A."/>
            <person name="MacDonald P.J.P."/>
            <person name="McCowen C."/>
            <person name="Montmayeur A."/>
            <person name="Murphy C."/>
            <person name="Neiman D."/>
            <person name="Pearson M."/>
            <person name="Priest M."/>
            <person name="Roberts A."/>
            <person name="Saif S."/>
            <person name="Shea T."/>
            <person name="Sisk P."/>
            <person name="Stolte C."/>
            <person name="Sykes S."/>
            <person name="Wortman J."/>
            <person name="Nusbaum C."/>
            <person name="Birren B."/>
        </authorList>
    </citation>
    <scope>NUCLEOTIDE SEQUENCE [LARGE SCALE GENOMIC DNA]</scope>
    <source>
        <strain evidence="6 7">YIT 12061</strain>
    </source>
</reference>
<feature type="transmembrane region" description="Helical" evidence="5">
    <location>
        <begin position="200"/>
        <end position="219"/>
    </location>
</feature>
<evidence type="ECO:0000256" key="1">
    <source>
        <dbReference type="ARBA" id="ARBA00004127"/>
    </source>
</evidence>
<dbReference type="AlphaFoldDB" id="H1DIY0"/>
<evidence type="ECO:0000256" key="4">
    <source>
        <dbReference type="ARBA" id="ARBA00023136"/>
    </source>
</evidence>
<dbReference type="GO" id="GO:0005384">
    <property type="term" value="F:manganese ion transmembrane transporter activity"/>
    <property type="evidence" value="ECO:0007669"/>
    <property type="project" value="InterPro"/>
</dbReference>
<sequence>MSEEEIRQLTDFQINEITEHRIYSRLAALQKNSHNRQVLSELAKEELTHFYTLKKYTGKTPAPQLWKVNRYVWIARLFGLTFGIKLMEKGEDIAQKVYRQWKNEDIQKMATEEEVHEAKLISLIDEEGLNYMSSVVLGLNDALVEFTGALAGYTFALQHPHLVALTGGITGIAAALSMAASEYLSTRAEKENKNAFKASIYTGIAYIITVIVLIAPFVFMKNVYWALGVCLTGALVIIAVFNYYYSIVRSESFKKRFGEMALISLGIAAISFGIGYALRLFTGIEL</sequence>
<evidence type="ECO:0000313" key="6">
    <source>
        <dbReference type="EMBL" id="EHP46742.1"/>
    </source>
</evidence>
<dbReference type="CDD" id="cd02431">
    <property type="entry name" value="Ferritin_CCC1_C"/>
    <property type="match status" value="1"/>
</dbReference>
<dbReference type="CDD" id="cd01044">
    <property type="entry name" value="Ferritin_CCC1_N"/>
    <property type="match status" value="1"/>
</dbReference>
<dbReference type="HOGENOM" id="CLU_065373_1_0_10"/>
<feature type="transmembrane region" description="Helical" evidence="5">
    <location>
        <begin position="225"/>
        <end position="245"/>
    </location>
</feature>
<evidence type="ECO:0000256" key="5">
    <source>
        <dbReference type="SAM" id="Phobius"/>
    </source>
</evidence>
<dbReference type="Pfam" id="PF01988">
    <property type="entry name" value="VIT1"/>
    <property type="match status" value="1"/>
</dbReference>
<dbReference type="Proteomes" id="UP000004892">
    <property type="component" value="Unassembled WGS sequence"/>
</dbReference>
<evidence type="ECO:0000256" key="3">
    <source>
        <dbReference type="ARBA" id="ARBA00022989"/>
    </source>
</evidence>
<dbReference type="InterPro" id="IPR008217">
    <property type="entry name" value="Ccc1_fam"/>
</dbReference>
<dbReference type="EMBL" id="ADMC01000025">
    <property type="protein sequence ID" value="EHP46742.1"/>
    <property type="molecule type" value="Genomic_DNA"/>
</dbReference>
<accession>H1DIY0</accession>
<keyword evidence="4 5" id="KW-0472">Membrane</keyword>
<dbReference type="RefSeq" id="WP_009137505.1">
    <property type="nucleotide sequence ID" value="NZ_JH594596.1"/>
</dbReference>
<name>H1DIY0_9BACT</name>
<feature type="transmembrane region" description="Helical" evidence="5">
    <location>
        <begin position="257"/>
        <end position="278"/>
    </location>
</feature>
<organism evidence="6 7">
    <name type="scientific">Odoribacter laneus YIT 12061</name>
    <dbReference type="NCBI Taxonomy" id="742817"/>
    <lineage>
        <taxon>Bacteria</taxon>
        <taxon>Pseudomonadati</taxon>
        <taxon>Bacteroidota</taxon>
        <taxon>Bacteroidia</taxon>
        <taxon>Bacteroidales</taxon>
        <taxon>Odoribacteraceae</taxon>
        <taxon>Odoribacter</taxon>
    </lineage>
</organism>
<evidence type="ECO:0000313" key="7">
    <source>
        <dbReference type="Proteomes" id="UP000004892"/>
    </source>
</evidence>
<proteinExistence type="predicted"/>
<gene>
    <name evidence="6" type="ORF">HMPREF9449_02359</name>
</gene>
<dbReference type="GeneID" id="98069901"/>
<dbReference type="eggNOG" id="COG1814">
    <property type="taxonomic scope" value="Bacteria"/>
</dbReference>
<dbReference type="STRING" id="742817.HMPREF9449_02359"/>
<keyword evidence="7" id="KW-1185">Reference proteome</keyword>
<dbReference type="PATRIC" id="fig|742817.3.peg.2527"/>
<comment type="caution">
    <text evidence="6">The sequence shown here is derived from an EMBL/GenBank/DDBJ whole genome shotgun (WGS) entry which is preliminary data.</text>
</comment>
<protein>
    <recommendedName>
        <fullName evidence="8">Rubrerythrin family protein</fullName>
    </recommendedName>
</protein>
<feature type="transmembrane region" description="Helical" evidence="5">
    <location>
        <begin position="162"/>
        <end position="180"/>
    </location>
</feature>
<evidence type="ECO:0008006" key="8">
    <source>
        <dbReference type="Google" id="ProtNLM"/>
    </source>
</evidence>
<keyword evidence="2 5" id="KW-0812">Transmembrane</keyword>
<keyword evidence="3 5" id="KW-1133">Transmembrane helix</keyword>
<dbReference type="GO" id="GO:0030026">
    <property type="term" value="P:intracellular manganese ion homeostasis"/>
    <property type="evidence" value="ECO:0007669"/>
    <property type="project" value="InterPro"/>
</dbReference>
<dbReference type="InterPro" id="IPR039376">
    <property type="entry name" value="Ferritin_CCC1_N"/>
</dbReference>